<evidence type="ECO:0000313" key="2">
    <source>
        <dbReference type="Proteomes" id="UP001626550"/>
    </source>
</evidence>
<dbReference type="Proteomes" id="UP001626550">
    <property type="component" value="Unassembled WGS sequence"/>
</dbReference>
<dbReference type="AlphaFoldDB" id="A0ABD2Q6C0"/>
<sequence length="199" mass="22408">MKRIAEVSEKLPSDEQTTPETMKLRYIAIWQSLYRQGMTYFLARFQTRAPLSIVTESKNVSLIKSESSPWTPFQKSPTTTAFLTLTQSSKDEVLGIGTNRIFRCDAATGEIKASWKLSAIQGWHVNFELNEIILYIAPLSNTMTANGRVFIRTLEVPAKIVGEFLGGNTFLDLRSPSKNQNLNEKCFYKLACGTAEHCD</sequence>
<organism evidence="1 2">
    <name type="scientific">Cichlidogyrus casuarinus</name>
    <dbReference type="NCBI Taxonomy" id="1844966"/>
    <lineage>
        <taxon>Eukaryota</taxon>
        <taxon>Metazoa</taxon>
        <taxon>Spiralia</taxon>
        <taxon>Lophotrochozoa</taxon>
        <taxon>Platyhelminthes</taxon>
        <taxon>Monogenea</taxon>
        <taxon>Monopisthocotylea</taxon>
        <taxon>Dactylogyridea</taxon>
        <taxon>Ancyrocephalidae</taxon>
        <taxon>Cichlidogyrus</taxon>
    </lineage>
</organism>
<gene>
    <name evidence="1" type="ORF">Ciccas_006285</name>
</gene>
<proteinExistence type="predicted"/>
<comment type="caution">
    <text evidence="1">The sequence shown here is derived from an EMBL/GenBank/DDBJ whole genome shotgun (WGS) entry which is preliminary data.</text>
</comment>
<dbReference type="PANTHER" id="PTHR16160">
    <property type="entry name" value="FERMITIN 2-RELATED"/>
    <property type="match status" value="1"/>
</dbReference>
<protein>
    <submittedName>
        <fullName evidence="1">Uncharacterized protein</fullName>
    </submittedName>
</protein>
<dbReference type="PANTHER" id="PTHR16160:SF13">
    <property type="entry name" value="FERMITIN 2-RELATED"/>
    <property type="match status" value="1"/>
</dbReference>
<dbReference type="EMBL" id="JBJKFK010000831">
    <property type="protein sequence ID" value="KAL3315085.1"/>
    <property type="molecule type" value="Genomic_DNA"/>
</dbReference>
<reference evidence="1 2" key="1">
    <citation type="submission" date="2024-11" db="EMBL/GenBank/DDBJ databases">
        <title>Adaptive evolution of stress response genes in parasites aligns with host niche diversity.</title>
        <authorList>
            <person name="Hahn C."/>
            <person name="Resl P."/>
        </authorList>
    </citation>
    <scope>NUCLEOTIDE SEQUENCE [LARGE SCALE GENOMIC DNA]</scope>
    <source>
        <strain evidence="1">EGGRZ-B1_66</strain>
        <tissue evidence="1">Body</tissue>
    </source>
</reference>
<accession>A0ABD2Q6C0</accession>
<name>A0ABD2Q6C0_9PLAT</name>
<keyword evidence="2" id="KW-1185">Reference proteome</keyword>
<dbReference type="InterPro" id="IPR037843">
    <property type="entry name" value="Kindlin/fermitin"/>
</dbReference>
<evidence type="ECO:0000313" key="1">
    <source>
        <dbReference type="EMBL" id="KAL3315085.1"/>
    </source>
</evidence>